<comment type="caution">
    <text evidence="3">The sequence shown here is derived from an EMBL/GenBank/DDBJ whole genome shotgun (WGS) entry which is preliminary data.</text>
</comment>
<keyword evidence="2" id="KW-0812">Transmembrane</keyword>
<sequence length="359" mass="39361">MAPDHEVALSEIVKGVLGGGWALLVGWIAPAAVNVVLAFWVLSGTHWLPGIGRLLGEGDIAGATLGVAVLVGLLLAAVQTPLYRILEGYLGWPHGVANGARERMRQRKLLLADRIAAVELVDRERAGDLDTDGATALAAMRAHRRVRRHLDRDAAGGAVRRGLLHERLRRFPVDDSQVVATRLGNAIRRLEEYGYDRYRLDTQIFWYELTAVADERTTKQVEQARTTVDFFVALLYGHLAVAGVALVGAFVHPGALLWAAVVGLPLLAYCWYRLAVVTTDEWAAAVRAMVNVGRVPFAEKLGLTLPATLEEERTMWARQSRLVRLPYRDFSADDQPEPVIDAARDAPAPAPGRPVTRSR</sequence>
<accession>A0A9W6KHL4</accession>
<feature type="transmembrane region" description="Helical" evidence="2">
    <location>
        <begin position="228"/>
        <end position="249"/>
    </location>
</feature>
<dbReference type="Proteomes" id="UP001143480">
    <property type="component" value="Unassembled WGS sequence"/>
</dbReference>
<gene>
    <name evidence="3" type="ORF">GCM10017581_040080</name>
</gene>
<feature type="transmembrane region" description="Helical" evidence="2">
    <location>
        <begin position="21"/>
        <end position="40"/>
    </location>
</feature>
<feature type="transmembrane region" description="Helical" evidence="2">
    <location>
        <begin position="255"/>
        <end position="272"/>
    </location>
</feature>
<evidence type="ECO:0000256" key="1">
    <source>
        <dbReference type="SAM" id="MobiDB-lite"/>
    </source>
</evidence>
<name>A0A9W6KHL4_9ACTN</name>
<evidence type="ECO:0000313" key="3">
    <source>
        <dbReference type="EMBL" id="GLL02266.1"/>
    </source>
</evidence>
<keyword evidence="4" id="KW-1185">Reference proteome</keyword>
<evidence type="ECO:0000313" key="4">
    <source>
        <dbReference type="Proteomes" id="UP001143480"/>
    </source>
</evidence>
<keyword evidence="2" id="KW-1133">Transmembrane helix</keyword>
<keyword evidence="2" id="KW-0472">Membrane</keyword>
<evidence type="ECO:0000256" key="2">
    <source>
        <dbReference type="SAM" id="Phobius"/>
    </source>
</evidence>
<dbReference type="EMBL" id="BSFP01000022">
    <property type="protein sequence ID" value="GLL02266.1"/>
    <property type="molecule type" value="Genomic_DNA"/>
</dbReference>
<feature type="region of interest" description="Disordered" evidence="1">
    <location>
        <begin position="334"/>
        <end position="359"/>
    </location>
</feature>
<reference evidence="3" key="2">
    <citation type="submission" date="2023-01" db="EMBL/GenBank/DDBJ databases">
        <authorList>
            <person name="Sun Q."/>
            <person name="Evtushenko L."/>
        </authorList>
    </citation>
    <scope>NUCLEOTIDE SEQUENCE</scope>
    <source>
        <strain evidence="3">VKM Ac-1321</strain>
    </source>
</reference>
<reference evidence="3" key="1">
    <citation type="journal article" date="2014" name="Int. J. Syst. Evol. Microbiol.">
        <title>Complete genome sequence of Corynebacterium casei LMG S-19264T (=DSM 44701T), isolated from a smear-ripened cheese.</title>
        <authorList>
            <consortium name="US DOE Joint Genome Institute (JGI-PGF)"/>
            <person name="Walter F."/>
            <person name="Albersmeier A."/>
            <person name="Kalinowski J."/>
            <person name="Ruckert C."/>
        </authorList>
    </citation>
    <scope>NUCLEOTIDE SEQUENCE</scope>
    <source>
        <strain evidence="3">VKM Ac-1321</strain>
    </source>
</reference>
<organism evidence="3 4">
    <name type="scientific">Dactylosporangium matsuzakiense</name>
    <dbReference type="NCBI Taxonomy" id="53360"/>
    <lineage>
        <taxon>Bacteria</taxon>
        <taxon>Bacillati</taxon>
        <taxon>Actinomycetota</taxon>
        <taxon>Actinomycetes</taxon>
        <taxon>Micromonosporales</taxon>
        <taxon>Micromonosporaceae</taxon>
        <taxon>Dactylosporangium</taxon>
    </lineage>
</organism>
<proteinExistence type="predicted"/>
<protein>
    <submittedName>
        <fullName evidence="3">Uncharacterized protein</fullName>
    </submittedName>
</protein>
<feature type="transmembrane region" description="Helical" evidence="2">
    <location>
        <begin position="60"/>
        <end position="78"/>
    </location>
</feature>
<feature type="compositionally biased region" description="Low complexity" evidence="1">
    <location>
        <begin position="338"/>
        <end position="347"/>
    </location>
</feature>
<dbReference type="AlphaFoldDB" id="A0A9W6KHL4"/>